<dbReference type="AlphaFoldDB" id="A0A9X2T2S4"/>
<evidence type="ECO:0000313" key="4">
    <source>
        <dbReference type="Proteomes" id="UP001151088"/>
    </source>
</evidence>
<dbReference type="RefSeq" id="WP_258733654.1">
    <property type="nucleotide sequence ID" value="NZ_JANTHZ010000007.1"/>
</dbReference>
<feature type="transmembrane region" description="Helical" evidence="1">
    <location>
        <begin position="44"/>
        <end position="68"/>
    </location>
</feature>
<feature type="transmembrane region" description="Helical" evidence="1">
    <location>
        <begin position="143"/>
        <end position="162"/>
    </location>
</feature>
<evidence type="ECO:0000256" key="1">
    <source>
        <dbReference type="SAM" id="Phobius"/>
    </source>
</evidence>
<feature type="transmembrane region" description="Helical" evidence="1">
    <location>
        <begin position="388"/>
        <end position="408"/>
    </location>
</feature>
<keyword evidence="1" id="KW-0812">Transmembrane</keyword>
<dbReference type="InterPro" id="IPR002823">
    <property type="entry name" value="DUF112_TM"/>
</dbReference>
<dbReference type="Proteomes" id="UP001151088">
    <property type="component" value="Unassembled WGS sequence"/>
</dbReference>
<sequence length="504" mass="53518">MHISMSILADQFALNFSYLWLIVIGTTIGIIIGAMPGFGAANTIILLLPFTLAVHVDVALIFMISLFVASHMGGGITSILLNIPGNGGAAATCLDGYPMARKGLGQQALVLSFVSSTVGGMVTAGLSIFLLPYISRLAYYMHSVEMVVVLLFGITLIASVASDNMLKGLIAGFLGLLIGAIGADHIYSTPRATFGFIELYDGVPLIAVLIGVFAISEALTMMESSSVLSDKGRELMKQAGWKETWEGVQMAFARTWHMIWTSLVGLVIGIIPGAGASIAAFVAYQQSRLFSKTPEKYGTGIPEGVIAPESANNGCSSGDLIPLLVIGVPGGTTAAVMLIVLTYHGVQLGPRLFIQNPGMGYGVFVTMMVAYAVMLFTTLPLTRYVSRLVLIPTTVLAPIIIAFTLVGAFAPRGYMFDLWLTLVFGVIGYLCRRTGYNVVAVLIGVILGPMLEANVMRALRISGDDPLVFFSSPVGNVLWVALACSLLIPSFAKWRRNRAALASA</sequence>
<keyword evidence="1" id="KW-1133">Transmembrane helix</keyword>
<feature type="transmembrane region" description="Helical" evidence="1">
    <location>
        <begin position="259"/>
        <end position="284"/>
    </location>
</feature>
<reference evidence="3" key="1">
    <citation type="submission" date="2022-08" db="EMBL/GenBank/DDBJ databases">
        <authorList>
            <person name="Li F."/>
        </authorList>
    </citation>
    <scope>NUCLEOTIDE SEQUENCE</scope>
    <source>
        <strain evidence="3">MQZ15Z-1</strain>
    </source>
</reference>
<dbReference type="PANTHER" id="PTHR35342:SF5">
    <property type="entry name" value="TRICARBOXYLIC TRANSPORT PROTEIN"/>
    <property type="match status" value="1"/>
</dbReference>
<name>A0A9X2T2S4_9HYPH</name>
<feature type="domain" description="DUF112" evidence="2">
    <location>
        <begin position="19"/>
        <end position="442"/>
    </location>
</feature>
<feature type="transmembrane region" description="Helical" evidence="1">
    <location>
        <begin position="12"/>
        <end position="32"/>
    </location>
</feature>
<feature type="transmembrane region" description="Helical" evidence="1">
    <location>
        <begin position="320"/>
        <end position="341"/>
    </location>
</feature>
<feature type="transmembrane region" description="Helical" evidence="1">
    <location>
        <begin position="414"/>
        <end position="431"/>
    </location>
</feature>
<keyword evidence="1" id="KW-0472">Membrane</keyword>
<feature type="transmembrane region" description="Helical" evidence="1">
    <location>
        <begin position="361"/>
        <end position="381"/>
    </location>
</feature>
<gene>
    <name evidence="3" type="ORF">NVS89_15415</name>
</gene>
<feature type="transmembrane region" description="Helical" evidence="1">
    <location>
        <begin position="438"/>
        <end position="455"/>
    </location>
</feature>
<comment type="caution">
    <text evidence="3">The sequence shown here is derived from an EMBL/GenBank/DDBJ whole genome shotgun (WGS) entry which is preliminary data.</text>
</comment>
<evidence type="ECO:0000259" key="2">
    <source>
        <dbReference type="Pfam" id="PF01970"/>
    </source>
</evidence>
<feature type="transmembrane region" description="Helical" evidence="1">
    <location>
        <begin position="199"/>
        <end position="219"/>
    </location>
</feature>
<dbReference type="Pfam" id="PF01970">
    <property type="entry name" value="TctA"/>
    <property type="match status" value="1"/>
</dbReference>
<feature type="transmembrane region" description="Helical" evidence="1">
    <location>
        <begin position="108"/>
        <end position="131"/>
    </location>
</feature>
<protein>
    <submittedName>
        <fullName evidence="3">Tripartite tricarboxylate transporter permease</fullName>
    </submittedName>
</protein>
<proteinExistence type="predicted"/>
<dbReference type="EMBL" id="JANTHZ010000007">
    <property type="protein sequence ID" value="MCS0496490.1"/>
    <property type="molecule type" value="Genomic_DNA"/>
</dbReference>
<feature type="transmembrane region" description="Helical" evidence="1">
    <location>
        <begin position="168"/>
        <end position="187"/>
    </location>
</feature>
<accession>A0A9X2T2S4</accession>
<feature type="transmembrane region" description="Helical" evidence="1">
    <location>
        <begin position="467"/>
        <end position="488"/>
    </location>
</feature>
<dbReference type="PANTHER" id="PTHR35342">
    <property type="entry name" value="TRICARBOXYLIC TRANSPORT PROTEIN"/>
    <property type="match status" value="1"/>
</dbReference>
<evidence type="ECO:0000313" key="3">
    <source>
        <dbReference type="EMBL" id="MCS0496490.1"/>
    </source>
</evidence>
<keyword evidence="4" id="KW-1185">Reference proteome</keyword>
<organism evidence="3 4">
    <name type="scientific">Ancylobacter mangrovi</name>
    <dbReference type="NCBI Taxonomy" id="2972472"/>
    <lineage>
        <taxon>Bacteria</taxon>
        <taxon>Pseudomonadati</taxon>
        <taxon>Pseudomonadota</taxon>
        <taxon>Alphaproteobacteria</taxon>
        <taxon>Hyphomicrobiales</taxon>
        <taxon>Xanthobacteraceae</taxon>
        <taxon>Ancylobacter</taxon>
    </lineage>
</organism>